<evidence type="ECO:0000313" key="1">
    <source>
        <dbReference type="EMBL" id="WDH83898.1"/>
    </source>
</evidence>
<protein>
    <submittedName>
        <fullName evidence="1">Uncharacterized protein</fullName>
    </submittedName>
</protein>
<dbReference type="AlphaFoldDB" id="A0AAX3N212"/>
<sequence>MTDQVKLSQYSAILLENARHYGVTDEDVLTAIRTGDLAALSQAEREHYTYEAFLSYAKEHGEELERAVQEGYRITFNTNNGLKNWIAITFDLKPGIDFNAAEGLVDGLILTGEQAEKLRKSLASNWHIADEIDTADGHKELTLRLRGM</sequence>
<dbReference type="RefSeq" id="WP_047912098.1">
    <property type="nucleotide sequence ID" value="NZ_CP118101.1"/>
</dbReference>
<evidence type="ECO:0000313" key="2">
    <source>
        <dbReference type="Proteomes" id="UP001220962"/>
    </source>
</evidence>
<organism evidence="1 2">
    <name type="scientific">Paenibacillus urinalis</name>
    <dbReference type="NCBI Taxonomy" id="521520"/>
    <lineage>
        <taxon>Bacteria</taxon>
        <taxon>Bacillati</taxon>
        <taxon>Bacillota</taxon>
        <taxon>Bacilli</taxon>
        <taxon>Bacillales</taxon>
        <taxon>Paenibacillaceae</taxon>
        <taxon>Paenibacillus</taxon>
    </lineage>
</organism>
<proteinExistence type="predicted"/>
<reference evidence="1" key="1">
    <citation type="submission" date="2023-02" db="EMBL/GenBank/DDBJ databases">
        <title>Pathogen: clinical or host-associated sample.</title>
        <authorList>
            <person name="Hergert J."/>
            <person name="Casey R."/>
            <person name="Wagner J."/>
            <person name="Young E.L."/>
            <person name="Oakeson K.F."/>
        </authorList>
    </citation>
    <scope>NUCLEOTIDE SEQUENCE</scope>
    <source>
        <strain evidence="1">2022CK-00830</strain>
    </source>
</reference>
<gene>
    <name evidence="1" type="ORF">PUW23_06685</name>
</gene>
<accession>A0AAX3N212</accession>
<dbReference type="Proteomes" id="UP001220962">
    <property type="component" value="Chromosome"/>
</dbReference>
<dbReference type="EMBL" id="CP118101">
    <property type="protein sequence ID" value="WDH83898.1"/>
    <property type="molecule type" value="Genomic_DNA"/>
</dbReference>
<name>A0AAX3N212_9BACL</name>